<proteinExistence type="predicted"/>
<gene>
    <name evidence="2" type="ORF">J3A84_05515</name>
</gene>
<evidence type="ECO:0000313" key="2">
    <source>
        <dbReference type="EMBL" id="MBO1264497.1"/>
    </source>
</evidence>
<reference evidence="2" key="1">
    <citation type="submission" date="2021-03" db="EMBL/GenBank/DDBJ databases">
        <title>Proteiniclasticum marinus sp. nov., isolated from tidal flat sediment.</title>
        <authorList>
            <person name="Namirimu T."/>
            <person name="Yang J.-A."/>
            <person name="Yang S.-H."/>
            <person name="Kim Y.-J."/>
            <person name="Kwon K.K."/>
        </authorList>
    </citation>
    <scope>NUCLEOTIDE SEQUENCE</scope>
    <source>
        <strain evidence="2">SCR006</strain>
    </source>
</reference>
<evidence type="ECO:0000313" key="3">
    <source>
        <dbReference type="Proteomes" id="UP000664218"/>
    </source>
</evidence>
<dbReference type="PROSITE" id="PS51257">
    <property type="entry name" value="PROKAR_LIPOPROTEIN"/>
    <property type="match status" value="1"/>
</dbReference>
<keyword evidence="1" id="KW-0732">Signal</keyword>
<dbReference type="RefSeq" id="WP_207599006.1">
    <property type="nucleotide sequence ID" value="NZ_JAFNJU010000003.1"/>
</dbReference>
<feature type="chain" id="PRO_5037644237" evidence="1">
    <location>
        <begin position="25"/>
        <end position="81"/>
    </location>
</feature>
<dbReference type="AlphaFoldDB" id="A0A939H5B2"/>
<keyword evidence="3" id="KW-1185">Reference proteome</keyword>
<sequence length="81" mass="9090">MKEIIKAVLFVACLVLLTGCGNKAVDVKEVSAQSIIKLGEEYSTIEVVRWEIKDERIKLLSTNGDIYNLLYKDVVIITKGF</sequence>
<name>A0A939H5B2_9CLOT</name>
<evidence type="ECO:0000256" key="1">
    <source>
        <dbReference type="SAM" id="SignalP"/>
    </source>
</evidence>
<comment type="caution">
    <text evidence="2">The sequence shown here is derived from an EMBL/GenBank/DDBJ whole genome shotgun (WGS) entry which is preliminary data.</text>
</comment>
<dbReference type="EMBL" id="JAFNJU010000003">
    <property type="protein sequence ID" value="MBO1264497.1"/>
    <property type="molecule type" value="Genomic_DNA"/>
</dbReference>
<dbReference type="Proteomes" id="UP000664218">
    <property type="component" value="Unassembled WGS sequence"/>
</dbReference>
<organism evidence="2 3">
    <name type="scientific">Proteiniclasticum aestuarii</name>
    <dbReference type="NCBI Taxonomy" id="2817862"/>
    <lineage>
        <taxon>Bacteria</taxon>
        <taxon>Bacillati</taxon>
        <taxon>Bacillota</taxon>
        <taxon>Clostridia</taxon>
        <taxon>Eubacteriales</taxon>
        <taxon>Clostridiaceae</taxon>
        <taxon>Proteiniclasticum</taxon>
    </lineage>
</organism>
<accession>A0A939H5B2</accession>
<protein>
    <submittedName>
        <fullName evidence="2">Uncharacterized protein</fullName>
    </submittedName>
</protein>
<feature type="signal peptide" evidence="1">
    <location>
        <begin position="1"/>
        <end position="24"/>
    </location>
</feature>